<keyword evidence="3" id="KW-1185">Reference proteome</keyword>
<dbReference type="OrthoDB" id="3596986at2759"/>
<sequence>MPSAAELAKARMEREKKPFVNLGVYVWPRTPFPYYFPEHIPSPAAENGDAAIARAPVPTELRLTVIIPPAFLPPCRPPKFRLWGGGLPPPPPFLPSAAISPLSRRRIYTDDSNVIECAVHAGLLTWSGVARAKREGRAVRVALALVPTLSSASGAVRGPAGTDGNGSTINGAAINGQANGTASAPRTRTSTPLPLVGSTSDTSNEPAQPVYAGGVWASRFIGGWGEAFYGDPSAGRGEQGGQMSSFEEAEDDGRGCVSCGWGWGHDGSAFEVISVQVVEVGLFPHVTLSYR</sequence>
<dbReference type="Proteomes" id="UP000054018">
    <property type="component" value="Unassembled WGS sequence"/>
</dbReference>
<reference evidence="3" key="2">
    <citation type="submission" date="2015-01" db="EMBL/GenBank/DDBJ databases">
        <title>Evolutionary Origins and Diversification of the Mycorrhizal Mutualists.</title>
        <authorList>
            <consortium name="DOE Joint Genome Institute"/>
            <consortium name="Mycorrhizal Genomics Consortium"/>
            <person name="Kohler A."/>
            <person name="Kuo A."/>
            <person name="Nagy L.G."/>
            <person name="Floudas D."/>
            <person name="Copeland A."/>
            <person name="Barry K.W."/>
            <person name="Cichocki N."/>
            <person name="Veneault-Fourrey C."/>
            <person name="LaButti K."/>
            <person name="Lindquist E.A."/>
            <person name="Lipzen A."/>
            <person name="Lundell T."/>
            <person name="Morin E."/>
            <person name="Murat C."/>
            <person name="Riley R."/>
            <person name="Ohm R."/>
            <person name="Sun H."/>
            <person name="Tunlid A."/>
            <person name="Henrissat B."/>
            <person name="Grigoriev I.V."/>
            <person name="Hibbett D.S."/>
            <person name="Martin F."/>
        </authorList>
    </citation>
    <scope>NUCLEOTIDE SEQUENCE [LARGE SCALE GENOMIC DNA]</scope>
    <source>
        <strain evidence="3">441</strain>
    </source>
</reference>
<dbReference type="HOGENOM" id="CLU_055492_0_0_1"/>
<organism evidence="2 3">
    <name type="scientific">Pisolithus microcarpus 441</name>
    <dbReference type="NCBI Taxonomy" id="765257"/>
    <lineage>
        <taxon>Eukaryota</taxon>
        <taxon>Fungi</taxon>
        <taxon>Dikarya</taxon>
        <taxon>Basidiomycota</taxon>
        <taxon>Agaricomycotina</taxon>
        <taxon>Agaricomycetes</taxon>
        <taxon>Agaricomycetidae</taxon>
        <taxon>Boletales</taxon>
        <taxon>Sclerodermatineae</taxon>
        <taxon>Pisolithaceae</taxon>
        <taxon>Pisolithus</taxon>
    </lineage>
</organism>
<proteinExistence type="predicted"/>
<protein>
    <submittedName>
        <fullName evidence="2">Uncharacterized protein</fullName>
    </submittedName>
</protein>
<reference evidence="2 3" key="1">
    <citation type="submission" date="2014-04" db="EMBL/GenBank/DDBJ databases">
        <authorList>
            <consortium name="DOE Joint Genome Institute"/>
            <person name="Kuo A."/>
            <person name="Kohler A."/>
            <person name="Costa M.D."/>
            <person name="Nagy L.G."/>
            <person name="Floudas D."/>
            <person name="Copeland A."/>
            <person name="Barry K.W."/>
            <person name="Cichocki N."/>
            <person name="Veneault-Fourrey C."/>
            <person name="LaButti K."/>
            <person name="Lindquist E.A."/>
            <person name="Lipzen A."/>
            <person name="Lundell T."/>
            <person name="Morin E."/>
            <person name="Murat C."/>
            <person name="Sun H."/>
            <person name="Tunlid A."/>
            <person name="Henrissat B."/>
            <person name="Grigoriev I.V."/>
            <person name="Hibbett D.S."/>
            <person name="Martin F."/>
            <person name="Nordberg H.P."/>
            <person name="Cantor M.N."/>
            <person name="Hua S.X."/>
        </authorList>
    </citation>
    <scope>NUCLEOTIDE SEQUENCE [LARGE SCALE GENOMIC DNA]</scope>
    <source>
        <strain evidence="2 3">441</strain>
    </source>
</reference>
<dbReference type="STRING" id="765257.A0A0C9ZN34"/>
<evidence type="ECO:0000256" key="1">
    <source>
        <dbReference type="SAM" id="MobiDB-lite"/>
    </source>
</evidence>
<accession>A0A0C9ZN34</accession>
<dbReference type="AlphaFoldDB" id="A0A0C9ZN34"/>
<name>A0A0C9ZN34_9AGAM</name>
<gene>
    <name evidence="2" type="ORF">PISMIDRAFT_99948</name>
</gene>
<evidence type="ECO:0000313" key="3">
    <source>
        <dbReference type="Proteomes" id="UP000054018"/>
    </source>
</evidence>
<evidence type="ECO:0000313" key="2">
    <source>
        <dbReference type="EMBL" id="KIK23797.1"/>
    </source>
</evidence>
<feature type="compositionally biased region" description="Polar residues" evidence="1">
    <location>
        <begin position="165"/>
        <end position="206"/>
    </location>
</feature>
<feature type="region of interest" description="Disordered" evidence="1">
    <location>
        <begin position="154"/>
        <end position="207"/>
    </location>
</feature>
<dbReference type="EMBL" id="KN833722">
    <property type="protein sequence ID" value="KIK23797.1"/>
    <property type="molecule type" value="Genomic_DNA"/>
</dbReference>